<evidence type="ECO:0000313" key="2">
    <source>
        <dbReference type="EMBL" id="MPC42587.1"/>
    </source>
</evidence>
<dbReference type="EMBL" id="VSRR010005492">
    <property type="protein sequence ID" value="MPC42587.1"/>
    <property type="molecule type" value="Genomic_DNA"/>
</dbReference>
<sequence>MTPVTVVPIMQVCAPDDVLTVTRDVVGPGQVSGGEVRDGGRYGAESRGCPTPGVPLGGMPPLPSSLHPPPIQPPTPSTHLISTSSFLHEIDTLVPAHQSSLSLMYTCKYNHLVPSGAAIPVRDVRLWSVTKCPLILLFVDMLRFVSLNPVSNLLLLLADTSRLSTFPAHFAPVLLQTGSPDKVMGQWAGPSPPSPLVTAGQGSAQHTATPAVHPLTKPPYLPLLPLLRSPFPPSQSSLSILQSCDYVRQVHQVLRQVDRGRLR</sequence>
<reference evidence="2 3" key="1">
    <citation type="submission" date="2019-05" db="EMBL/GenBank/DDBJ databases">
        <title>Another draft genome of Portunus trituberculatus and its Hox gene families provides insights of decapod evolution.</title>
        <authorList>
            <person name="Jeong J.-H."/>
            <person name="Song I."/>
            <person name="Kim S."/>
            <person name="Choi T."/>
            <person name="Kim D."/>
            <person name="Ryu S."/>
            <person name="Kim W."/>
        </authorList>
    </citation>
    <scope>NUCLEOTIDE SEQUENCE [LARGE SCALE GENOMIC DNA]</scope>
    <source>
        <tissue evidence="2">Muscle</tissue>
    </source>
</reference>
<proteinExistence type="predicted"/>
<name>A0A5B7FAL6_PORTR</name>
<gene>
    <name evidence="2" type="ORF">E2C01_036210</name>
</gene>
<dbReference type="AlphaFoldDB" id="A0A5B7FAL6"/>
<protein>
    <submittedName>
        <fullName evidence="2">Uncharacterized protein</fullName>
    </submittedName>
</protein>
<organism evidence="2 3">
    <name type="scientific">Portunus trituberculatus</name>
    <name type="common">Swimming crab</name>
    <name type="synonym">Neptunus trituberculatus</name>
    <dbReference type="NCBI Taxonomy" id="210409"/>
    <lineage>
        <taxon>Eukaryota</taxon>
        <taxon>Metazoa</taxon>
        <taxon>Ecdysozoa</taxon>
        <taxon>Arthropoda</taxon>
        <taxon>Crustacea</taxon>
        <taxon>Multicrustacea</taxon>
        <taxon>Malacostraca</taxon>
        <taxon>Eumalacostraca</taxon>
        <taxon>Eucarida</taxon>
        <taxon>Decapoda</taxon>
        <taxon>Pleocyemata</taxon>
        <taxon>Brachyura</taxon>
        <taxon>Eubrachyura</taxon>
        <taxon>Portunoidea</taxon>
        <taxon>Portunidae</taxon>
        <taxon>Portuninae</taxon>
        <taxon>Portunus</taxon>
    </lineage>
</organism>
<dbReference type="Proteomes" id="UP000324222">
    <property type="component" value="Unassembled WGS sequence"/>
</dbReference>
<keyword evidence="3" id="KW-1185">Reference proteome</keyword>
<feature type="region of interest" description="Disordered" evidence="1">
    <location>
        <begin position="30"/>
        <end position="63"/>
    </location>
</feature>
<comment type="caution">
    <text evidence="2">The sequence shown here is derived from an EMBL/GenBank/DDBJ whole genome shotgun (WGS) entry which is preliminary data.</text>
</comment>
<evidence type="ECO:0000313" key="3">
    <source>
        <dbReference type="Proteomes" id="UP000324222"/>
    </source>
</evidence>
<evidence type="ECO:0000256" key="1">
    <source>
        <dbReference type="SAM" id="MobiDB-lite"/>
    </source>
</evidence>
<accession>A0A5B7FAL6</accession>